<evidence type="ECO:0000256" key="1">
    <source>
        <dbReference type="PIRSR" id="PIRSR001100-1"/>
    </source>
</evidence>
<keyword evidence="3" id="KW-0732">Signal</keyword>
<name>A0A7W9HEH5_9PSEU</name>
<dbReference type="AlphaFoldDB" id="A0A7W9HEH5"/>
<dbReference type="PRINTS" id="PR00733">
    <property type="entry name" value="GLHYDRLASE6"/>
</dbReference>
<feature type="binding site" evidence="2">
    <location>
        <position position="250"/>
    </location>
    <ligand>
        <name>substrate</name>
    </ligand>
</feature>
<dbReference type="Proteomes" id="UP000552097">
    <property type="component" value="Unassembled WGS sequence"/>
</dbReference>
<feature type="binding site" evidence="2">
    <location>
        <position position="378"/>
    </location>
    <ligand>
        <name>substrate</name>
    </ligand>
</feature>
<dbReference type="InterPro" id="IPR036434">
    <property type="entry name" value="Beta_cellobiohydrolase_sf"/>
</dbReference>
<keyword evidence="5" id="KW-1185">Reference proteome</keyword>
<proteinExistence type="inferred from homology"/>
<sequence>MRYLLRVGAVLMAVALTAGTVVGTSAARPSRVDNPYVGASVYVNPEWSARAVAEPGGAAVFDQPTGVWLNNIQSIQGSNGRLGLRDHLDEALSQNAGVVQLVVNDLPGRDCGRMASNGDLGPYDLPRYKQEFIDPIASIVADPKYRRLRIVTIVEPDSLGYLVTHVSPRPWATAMCDLVKANGAYVEGIGYALAKLDRLWNVYNYLDIGHHGSLGWSEDRPTARDVLARAATSGGSTKANVHGFIANVANYSALREEFLVKTSINGSPILQSRWVDWNDFVDELSYVDVVRRELVAAGFSQRVGVLIDTSRNGWGGPNRPTGPGPETSVDAYVDGGRIDRRLLISNWCNQVGAGLGERPVAAPAPGIDAYVWMKPPGESDGASIRLPNDEGLFNPMCDPTYDAGWGAPRPTGALPDAPQAGHWHSAQFRELLRNAHPPL</sequence>
<organism evidence="4 5">
    <name type="scientific">Saccharothrix ecbatanensis</name>
    <dbReference type="NCBI Taxonomy" id="1105145"/>
    <lineage>
        <taxon>Bacteria</taxon>
        <taxon>Bacillati</taxon>
        <taxon>Actinomycetota</taxon>
        <taxon>Actinomycetes</taxon>
        <taxon>Pseudonocardiales</taxon>
        <taxon>Pseudonocardiaceae</taxon>
        <taxon>Saccharothrix</taxon>
    </lineage>
</organism>
<dbReference type="InterPro" id="IPR016288">
    <property type="entry name" value="Beta_cellobiohydrolase"/>
</dbReference>
<feature type="binding site" evidence="2">
    <location>
        <position position="210"/>
    </location>
    <ligand>
        <name>substrate</name>
    </ligand>
</feature>
<dbReference type="PANTHER" id="PTHR34876">
    <property type="match status" value="1"/>
</dbReference>
<evidence type="ECO:0000313" key="4">
    <source>
        <dbReference type="EMBL" id="MBB5800453.1"/>
    </source>
</evidence>
<feature type="active site" description="Proton donor" evidence="1">
    <location>
        <position position="157"/>
    </location>
</feature>
<evidence type="ECO:0000256" key="3">
    <source>
        <dbReference type="RuleBase" id="RU361186"/>
    </source>
</evidence>
<dbReference type="Pfam" id="PF01341">
    <property type="entry name" value="Glyco_hydro_6"/>
    <property type="match status" value="1"/>
</dbReference>
<dbReference type="Gene3D" id="3.20.20.40">
    <property type="entry name" value="1, 4-beta cellobiohydrolase"/>
    <property type="match status" value="1"/>
</dbReference>
<comment type="caution">
    <text evidence="4">The sequence shown here is derived from an EMBL/GenBank/DDBJ whole genome shotgun (WGS) entry which is preliminary data.</text>
</comment>
<keyword evidence="3" id="KW-0136">Cellulose degradation</keyword>
<dbReference type="EC" id="3.2.1.-" evidence="3"/>
<dbReference type="GO" id="GO:0004553">
    <property type="term" value="F:hydrolase activity, hydrolyzing O-glycosyl compounds"/>
    <property type="evidence" value="ECO:0007669"/>
    <property type="project" value="InterPro"/>
</dbReference>
<accession>A0A7W9HEH5</accession>
<evidence type="ECO:0000313" key="5">
    <source>
        <dbReference type="Proteomes" id="UP000552097"/>
    </source>
</evidence>
<dbReference type="SUPFAM" id="SSF51989">
    <property type="entry name" value="Glycosyl hydrolases family 6, cellulases"/>
    <property type="match status" value="1"/>
</dbReference>
<feature type="signal peptide" evidence="3">
    <location>
        <begin position="1"/>
        <end position="18"/>
    </location>
</feature>
<feature type="binding site" evidence="2">
    <location>
        <position position="68"/>
    </location>
    <ligand>
        <name>substrate</name>
    </ligand>
</feature>
<keyword evidence="3 4" id="KW-0326">Glycosidase</keyword>
<dbReference type="EMBL" id="JACHMO010000001">
    <property type="protein sequence ID" value="MBB5800453.1"/>
    <property type="molecule type" value="Genomic_DNA"/>
</dbReference>
<keyword evidence="3" id="KW-0624">Polysaccharide degradation</keyword>
<keyword evidence="3 4" id="KW-0378">Hydrolase</keyword>
<dbReference type="PIRSF" id="PIRSF001100">
    <property type="entry name" value="Beta_cellobiohydrolase"/>
    <property type="match status" value="1"/>
</dbReference>
<protein>
    <recommendedName>
        <fullName evidence="3">Glucanase</fullName>
        <ecNumber evidence="3">3.2.1.-</ecNumber>
    </recommendedName>
</protein>
<evidence type="ECO:0000256" key="2">
    <source>
        <dbReference type="PIRSR" id="PIRSR001100-2"/>
    </source>
</evidence>
<dbReference type="RefSeq" id="WP_184914943.1">
    <property type="nucleotide sequence ID" value="NZ_JACHMO010000001.1"/>
</dbReference>
<reference evidence="4 5" key="1">
    <citation type="submission" date="2020-08" db="EMBL/GenBank/DDBJ databases">
        <title>Sequencing the genomes of 1000 actinobacteria strains.</title>
        <authorList>
            <person name="Klenk H.-P."/>
        </authorList>
    </citation>
    <scope>NUCLEOTIDE SEQUENCE [LARGE SCALE GENOMIC DNA]</scope>
    <source>
        <strain evidence="4 5">DSM 45486</strain>
    </source>
</reference>
<feature type="chain" id="PRO_5039744367" description="Glucanase" evidence="3">
    <location>
        <begin position="19"/>
        <end position="439"/>
    </location>
</feature>
<dbReference type="GO" id="GO:0030245">
    <property type="term" value="P:cellulose catabolic process"/>
    <property type="evidence" value="ECO:0007669"/>
    <property type="project" value="UniProtKB-KW"/>
</dbReference>
<comment type="similarity">
    <text evidence="3">Belongs to the glycosyl hydrolase family 6.</text>
</comment>
<feature type="binding site" evidence="2">
    <location>
        <position position="374"/>
    </location>
    <ligand>
        <name>substrate</name>
    </ligand>
</feature>
<feature type="binding site" evidence="2">
    <location>
        <position position="347"/>
    </location>
    <ligand>
        <name>substrate</name>
    </ligand>
</feature>
<feature type="active site" description="Proton acceptor" evidence="1">
    <location>
        <position position="380"/>
    </location>
</feature>
<dbReference type="PANTHER" id="PTHR34876:SF4">
    <property type="entry name" value="1,4-BETA-D-GLUCAN CELLOBIOHYDROLASE C-RELATED"/>
    <property type="match status" value="1"/>
</dbReference>
<keyword evidence="3" id="KW-0119">Carbohydrate metabolism</keyword>
<gene>
    <name evidence="4" type="ORF">F4560_000221</name>
</gene>